<proteinExistence type="predicted"/>
<dbReference type="InterPro" id="IPR007314">
    <property type="entry name" value="Cofac_haem-bd_dom"/>
</dbReference>
<name>A0A8J4FP41_9CHLO</name>
<feature type="compositionally biased region" description="Low complexity" evidence="1">
    <location>
        <begin position="80"/>
        <end position="104"/>
    </location>
</feature>
<dbReference type="Proteomes" id="UP000747110">
    <property type="component" value="Unassembled WGS sequence"/>
</dbReference>
<sequence length="274" mass="28997">LTLRTACWCVPPRRYVGLVSRSGSGALSSLPPSSLRHLPPLPLRPPSDIYVAKIHWTMKRAREAPSEHDEAEDDSTGEEAAAPLVNPTPAAAAAATAASTTPSAKGQSSAAGGDCPHIGLSLRSNFVEAQNLWDAAMADSIARALRELREGPAERRVLAAGDGKNSPPGWGTSWGITTQAVHGGGATTGTRETEPLPLGEAPSARGVRPLVVHVCGKWIALLDILQYLCVHPCLLVRRLGCRKCTSKGTSGWRMFCVGSWFRRPNAPAGGDYLQ</sequence>
<gene>
    <name evidence="3" type="ORF">Vretifemale_8110</name>
</gene>
<comment type="caution">
    <text evidence="3">The sequence shown here is derived from an EMBL/GenBank/DDBJ whole genome shotgun (WGS) entry which is preliminary data.</text>
</comment>
<feature type="non-terminal residue" evidence="3">
    <location>
        <position position="274"/>
    </location>
</feature>
<dbReference type="Pfam" id="PF04187">
    <property type="entry name" value="Cofac_haem_bdg"/>
    <property type="match status" value="1"/>
</dbReference>
<organism evidence="3 4">
    <name type="scientific">Volvox reticuliferus</name>
    <dbReference type="NCBI Taxonomy" id="1737510"/>
    <lineage>
        <taxon>Eukaryota</taxon>
        <taxon>Viridiplantae</taxon>
        <taxon>Chlorophyta</taxon>
        <taxon>core chlorophytes</taxon>
        <taxon>Chlorophyceae</taxon>
        <taxon>CS clade</taxon>
        <taxon>Chlamydomonadales</taxon>
        <taxon>Volvocaceae</taxon>
        <taxon>Volvox</taxon>
    </lineage>
</organism>
<dbReference type="OrthoDB" id="205639at2759"/>
<evidence type="ECO:0000313" key="4">
    <source>
        <dbReference type="Proteomes" id="UP000747110"/>
    </source>
</evidence>
<protein>
    <recommendedName>
        <fullName evidence="2">Haem-binding uptake Tiki superfamily ChaN domain-containing protein</fullName>
    </recommendedName>
</protein>
<dbReference type="AlphaFoldDB" id="A0A8J4FP41"/>
<feature type="region of interest" description="Disordered" evidence="1">
    <location>
        <begin position="61"/>
        <end position="113"/>
    </location>
</feature>
<feature type="domain" description="Haem-binding uptake Tiki superfamily ChaN" evidence="2">
    <location>
        <begin position="12"/>
        <end position="162"/>
    </location>
</feature>
<evidence type="ECO:0000313" key="3">
    <source>
        <dbReference type="EMBL" id="GIL78701.1"/>
    </source>
</evidence>
<keyword evidence="4" id="KW-1185">Reference proteome</keyword>
<accession>A0A8J4FP41</accession>
<dbReference type="EMBL" id="BNCP01000014">
    <property type="protein sequence ID" value="GIL78701.1"/>
    <property type="molecule type" value="Genomic_DNA"/>
</dbReference>
<evidence type="ECO:0000259" key="2">
    <source>
        <dbReference type="Pfam" id="PF04187"/>
    </source>
</evidence>
<reference evidence="3" key="1">
    <citation type="journal article" date="2021" name="Proc. Natl. Acad. Sci. U.S.A.">
        <title>Three genomes in the algal genus Volvox reveal the fate of a haploid sex-determining region after a transition to homothallism.</title>
        <authorList>
            <person name="Yamamoto K."/>
            <person name="Hamaji T."/>
            <person name="Kawai-Toyooka H."/>
            <person name="Matsuzaki R."/>
            <person name="Takahashi F."/>
            <person name="Nishimura Y."/>
            <person name="Kawachi M."/>
            <person name="Noguchi H."/>
            <person name="Minakuchi Y."/>
            <person name="Umen J.G."/>
            <person name="Toyoda A."/>
            <person name="Nozaki H."/>
        </authorList>
    </citation>
    <scope>NUCLEOTIDE SEQUENCE</scope>
    <source>
        <strain evidence="3">NIES-3786</strain>
    </source>
</reference>
<evidence type="ECO:0000256" key="1">
    <source>
        <dbReference type="SAM" id="MobiDB-lite"/>
    </source>
</evidence>